<organism evidence="4 5">
    <name type="scientific">Rohdeia mirabilis</name>
    <dbReference type="NCBI Taxonomy" id="2528008"/>
    <lineage>
        <taxon>Bacteria</taxon>
        <taxon>Pseudomonadati</taxon>
        <taxon>Planctomycetota</taxon>
        <taxon>Planctomycetia</taxon>
        <taxon>Planctomycetia incertae sedis</taxon>
        <taxon>Rohdeia</taxon>
    </lineage>
</organism>
<dbReference type="PROSITE" id="PS00061">
    <property type="entry name" value="ADH_SHORT"/>
    <property type="match status" value="1"/>
</dbReference>
<evidence type="ECO:0000313" key="4">
    <source>
        <dbReference type="EMBL" id="QDU84454.1"/>
    </source>
</evidence>
<protein>
    <submittedName>
        <fullName evidence="4">Sulfoacetaldehyde reductase</fullName>
        <ecNumber evidence="4">1.1.1.313</ecNumber>
    </submittedName>
</protein>
<dbReference type="PANTHER" id="PTHR44196:SF3">
    <property type="entry name" value="SHORT CHAIN DEHYDROGENASE FAMILY PROTEIN"/>
    <property type="match status" value="1"/>
</dbReference>
<proteinExistence type="inferred from homology"/>
<dbReference type="InterPro" id="IPR036291">
    <property type="entry name" value="NAD(P)-bd_dom_sf"/>
</dbReference>
<dbReference type="InterPro" id="IPR020904">
    <property type="entry name" value="Sc_DH/Rdtase_CS"/>
</dbReference>
<keyword evidence="2 4" id="KW-0560">Oxidoreductase</keyword>
<dbReference type="EMBL" id="CP036290">
    <property type="protein sequence ID" value="QDU84454.1"/>
    <property type="molecule type" value="Genomic_DNA"/>
</dbReference>
<name>A0A518CYZ5_9BACT</name>
<accession>A0A518CYZ5</accession>
<evidence type="ECO:0000256" key="1">
    <source>
        <dbReference type="ARBA" id="ARBA00006484"/>
    </source>
</evidence>
<sequence length="267" mass="27944">MGNRTTRPKNGPRFVAAYVTGASSGIGAELVRRLVARGTRVVAVARRSERLAALAAALPGSVAIEVLDVADTDAVRASVAAWDARFLAEHGVGLDLVVANAGVGLGEHARDVAFENLERSLQVNTLGAMATLHAGLRCFLERGASGTLCGVSSLAGTGGFPSSGSYAASKAALSTWLETLQADLAGSGVSVVDVRPGYVHTEMTADAGHALPFAWPVERAVTRILAGLDRGTPRVVFPWQLRLILGALERAPRSVWRATMRVIARRS</sequence>
<dbReference type="GO" id="GO:0016020">
    <property type="term" value="C:membrane"/>
    <property type="evidence" value="ECO:0007669"/>
    <property type="project" value="TreeGrafter"/>
</dbReference>
<dbReference type="SUPFAM" id="SSF51735">
    <property type="entry name" value="NAD(P)-binding Rossmann-fold domains"/>
    <property type="match status" value="1"/>
</dbReference>
<dbReference type="Proteomes" id="UP000319342">
    <property type="component" value="Chromosome"/>
</dbReference>
<dbReference type="Pfam" id="PF00106">
    <property type="entry name" value="adh_short"/>
    <property type="match status" value="1"/>
</dbReference>
<comment type="similarity">
    <text evidence="1 3">Belongs to the short-chain dehydrogenases/reductases (SDR) family.</text>
</comment>
<dbReference type="EC" id="1.1.1.313" evidence="4"/>
<dbReference type="PRINTS" id="PR00080">
    <property type="entry name" value="SDRFAMILY"/>
</dbReference>
<dbReference type="Gene3D" id="3.40.50.720">
    <property type="entry name" value="NAD(P)-binding Rossmann-like Domain"/>
    <property type="match status" value="1"/>
</dbReference>
<dbReference type="GO" id="GO:0016491">
    <property type="term" value="F:oxidoreductase activity"/>
    <property type="evidence" value="ECO:0007669"/>
    <property type="project" value="UniProtKB-KW"/>
</dbReference>
<gene>
    <name evidence="4" type="primary">isfD_1</name>
    <name evidence="4" type="ORF">Pla163_15640</name>
</gene>
<evidence type="ECO:0000256" key="3">
    <source>
        <dbReference type="RuleBase" id="RU000363"/>
    </source>
</evidence>
<evidence type="ECO:0000313" key="5">
    <source>
        <dbReference type="Proteomes" id="UP000319342"/>
    </source>
</evidence>
<reference evidence="4 5" key="1">
    <citation type="submission" date="2019-02" db="EMBL/GenBank/DDBJ databases">
        <title>Deep-cultivation of Planctomycetes and their phenomic and genomic characterization uncovers novel biology.</title>
        <authorList>
            <person name="Wiegand S."/>
            <person name="Jogler M."/>
            <person name="Boedeker C."/>
            <person name="Pinto D."/>
            <person name="Vollmers J."/>
            <person name="Rivas-Marin E."/>
            <person name="Kohn T."/>
            <person name="Peeters S.H."/>
            <person name="Heuer A."/>
            <person name="Rast P."/>
            <person name="Oberbeckmann S."/>
            <person name="Bunk B."/>
            <person name="Jeske O."/>
            <person name="Meyerdierks A."/>
            <person name="Storesund J.E."/>
            <person name="Kallscheuer N."/>
            <person name="Luecker S."/>
            <person name="Lage O.M."/>
            <person name="Pohl T."/>
            <person name="Merkel B.J."/>
            <person name="Hornburger P."/>
            <person name="Mueller R.-W."/>
            <person name="Bruemmer F."/>
            <person name="Labrenz M."/>
            <person name="Spormann A.M."/>
            <person name="Op den Camp H."/>
            <person name="Overmann J."/>
            <person name="Amann R."/>
            <person name="Jetten M.S.M."/>
            <person name="Mascher T."/>
            <person name="Medema M.H."/>
            <person name="Devos D.P."/>
            <person name="Kaster A.-K."/>
            <person name="Ovreas L."/>
            <person name="Rohde M."/>
            <person name="Galperin M.Y."/>
            <person name="Jogler C."/>
        </authorList>
    </citation>
    <scope>NUCLEOTIDE SEQUENCE [LARGE SCALE GENOMIC DNA]</scope>
    <source>
        <strain evidence="4 5">Pla163</strain>
    </source>
</reference>
<dbReference type="RefSeq" id="WP_419186432.1">
    <property type="nucleotide sequence ID" value="NZ_CP036290.1"/>
</dbReference>
<dbReference type="PANTHER" id="PTHR44196">
    <property type="entry name" value="DEHYDROGENASE/REDUCTASE SDR FAMILY MEMBER 7B"/>
    <property type="match status" value="1"/>
</dbReference>
<evidence type="ECO:0000256" key="2">
    <source>
        <dbReference type="ARBA" id="ARBA00023002"/>
    </source>
</evidence>
<dbReference type="PRINTS" id="PR00081">
    <property type="entry name" value="GDHRDH"/>
</dbReference>
<dbReference type="InterPro" id="IPR002347">
    <property type="entry name" value="SDR_fam"/>
</dbReference>
<keyword evidence="5" id="KW-1185">Reference proteome</keyword>
<dbReference type="AlphaFoldDB" id="A0A518CYZ5"/>